<dbReference type="AlphaFoldDB" id="A0A9D1KL76"/>
<dbReference type="Pfam" id="PF14100">
    <property type="entry name" value="DUF6807"/>
    <property type="match status" value="1"/>
</dbReference>
<gene>
    <name evidence="2" type="ORF">IAA98_00925</name>
</gene>
<reference evidence="2" key="2">
    <citation type="journal article" date="2021" name="PeerJ">
        <title>Extensive microbial diversity within the chicken gut microbiome revealed by metagenomics and culture.</title>
        <authorList>
            <person name="Gilroy R."/>
            <person name="Ravi A."/>
            <person name="Getino M."/>
            <person name="Pursley I."/>
            <person name="Horton D.L."/>
            <person name="Alikhan N.F."/>
            <person name="Baker D."/>
            <person name="Gharbi K."/>
            <person name="Hall N."/>
            <person name="Watson M."/>
            <person name="Adriaenssens E.M."/>
            <person name="Foster-Nyarko E."/>
            <person name="Jarju S."/>
            <person name="Secka A."/>
            <person name="Antonio M."/>
            <person name="Oren A."/>
            <person name="Chaudhuri R.R."/>
            <person name="La Ragione R."/>
            <person name="Hildebrand F."/>
            <person name="Pallen M.J."/>
        </authorList>
    </citation>
    <scope>NUCLEOTIDE SEQUENCE</scope>
    <source>
        <strain evidence="2">ChiGjej1B1-24693</strain>
    </source>
</reference>
<dbReference type="Proteomes" id="UP000886842">
    <property type="component" value="Unassembled WGS sequence"/>
</dbReference>
<comment type="caution">
    <text evidence="2">The sequence shown here is derived from an EMBL/GenBank/DDBJ whole genome shotgun (WGS) entry which is preliminary data.</text>
</comment>
<organism evidence="2 3">
    <name type="scientific">Candidatus Avipropionibacterium avicola</name>
    <dbReference type="NCBI Taxonomy" id="2840701"/>
    <lineage>
        <taxon>Bacteria</taxon>
        <taxon>Bacillati</taxon>
        <taxon>Actinomycetota</taxon>
        <taxon>Actinomycetes</taxon>
        <taxon>Propionibacteriales</taxon>
        <taxon>Propionibacteriaceae</taxon>
        <taxon>Propionibacteriaceae incertae sedis</taxon>
        <taxon>Candidatus Avipropionibacterium</taxon>
    </lineage>
</organism>
<name>A0A9D1KL76_9ACTN</name>
<protein>
    <submittedName>
        <fullName evidence="2">PmoA family protein</fullName>
    </submittedName>
</protein>
<accession>A0A9D1KL76</accession>
<evidence type="ECO:0000256" key="1">
    <source>
        <dbReference type="SAM" id="MobiDB-lite"/>
    </source>
</evidence>
<feature type="region of interest" description="Disordered" evidence="1">
    <location>
        <begin position="284"/>
        <end position="309"/>
    </location>
</feature>
<evidence type="ECO:0000313" key="2">
    <source>
        <dbReference type="EMBL" id="HIT74131.1"/>
    </source>
</evidence>
<dbReference type="InterPro" id="IPR029475">
    <property type="entry name" value="DUF6807"/>
</dbReference>
<sequence length="401" mass="43270">MTSSAGQLGFVIEAGEQPRRSPLARVRLDDVAATDRPTTLVDEATGDLVATQFDPNTGELVFVVPGEIPAGGSRTLSATDRVAEPAHPTDAVVKLDRAVLQVNGERFADYLVVGGRRPYFWPVLSSTGSSVVRGQGSADHPHHTGLAISYGGHSEDGSTNIWSDWDEPPYGPGGRMVHRGFRRVETGPVLGEIVQDLSYVNSDGDAFADEIRTIRWWWADPDTRFLEFHSAISHVEDHGNGPFLLMARTPESMGVPEVGRVTNSSQSATPDRVYRVEDRYRASWVDASGPSGGTPPAAPSGPPEDLPDLRSDAAEYRSVGEGPWHGIAVLDHPSNHGFPNVIGKYAMVQQITQSHYPPEDAPHGPFRFQQRVLVHAGDGDHAAVPAAAEDYAAPVSVRLTR</sequence>
<evidence type="ECO:0000313" key="3">
    <source>
        <dbReference type="Proteomes" id="UP000886842"/>
    </source>
</evidence>
<dbReference type="EMBL" id="DVLP01000028">
    <property type="protein sequence ID" value="HIT74131.1"/>
    <property type="molecule type" value="Genomic_DNA"/>
</dbReference>
<proteinExistence type="predicted"/>
<reference evidence="2" key="1">
    <citation type="submission" date="2020-10" db="EMBL/GenBank/DDBJ databases">
        <authorList>
            <person name="Gilroy R."/>
        </authorList>
    </citation>
    <scope>NUCLEOTIDE SEQUENCE</scope>
    <source>
        <strain evidence="2">ChiGjej1B1-24693</strain>
    </source>
</reference>